<name>A0A9P6Q4F8_9FUNG</name>
<dbReference type="AlphaFoldDB" id="A0A9P6Q4F8"/>
<gene>
    <name evidence="2" type="ORF">BG011_003703</name>
</gene>
<sequence length="112" mass="13046">MGLFAGFIYRKHCEQQKEHRMHQQEARARMQQVQDLNLPPFYVDHIRDPIYVQEHEVLPGSSTTIVSVEMPAVYLPERRRSSLTTITPLDTVISELPPPPPYDELVDRPHQT</sequence>
<protein>
    <submittedName>
        <fullName evidence="2">Uncharacterized protein</fullName>
    </submittedName>
</protein>
<keyword evidence="3" id="KW-1185">Reference proteome</keyword>
<comment type="caution">
    <text evidence="2">The sequence shown here is derived from an EMBL/GenBank/DDBJ whole genome shotgun (WGS) entry which is preliminary data.</text>
</comment>
<dbReference type="OrthoDB" id="2448596at2759"/>
<dbReference type="EMBL" id="JAAAJA010000242">
    <property type="protein sequence ID" value="KAG0257889.1"/>
    <property type="molecule type" value="Genomic_DNA"/>
</dbReference>
<evidence type="ECO:0000256" key="1">
    <source>
        <dbReference type="SAM" id="MobiDB-lite"/>
    </source>
</evidence>
<proteinExistence type="predicted"/>
<accession>A0A9P6Q4F8</accession>
<organism evidence="2 3">
    <name type="scientific">Mortierella polycephala</name>
    <dbReference type="NCBI Taxonomy" id="41804"/>
    <lineage>
        <taxon>Eukaryota</taxon>
        <taxon>Fungi</taxon>
        <taxon>Fungi incertae sedis</taxon>
        <taxon>Mucoromycota</taxon>
        <taxon>Mortierellomycotina</taxon>
        <taxon>Mortierellomycetes</taxon>
        <taxon>Mortierellales</taxon>
        <taxon>Mortierellaceae</taxon>
        <taxon>Mortierella</taxon>
    </lineage>
</organism>
<reference evidence="2" key="1">
    <citation type="journal article" date="2020" name="Fungal Divers.">
        <title>Resolving the Mortierellaceae phylogeny through synthesis of multi-gene phylogenetics and phylogenomics.</title>
        <authorList>
            <person name="Vandepol N."/>
            <person name="Liber J."/>
            <person name="Desiro A."/>
            <person name="Na H."/>
            <person name="Kennedy M."/>
            <person name="Barry K."/>
            <person name="Grigoriev I.V."/>
            <person name="Miller A.N."/>
            <person name="O'Donnell K."/>
            <person name="Stajich J.E."/>
            <person name="Bonito G."/>
        </authorList>
    </citation>
    <scope>NUCLEOTIDE SEQUENCE</scope>
    <source>
        <strain evidence="2">KOD948</strain>
    </source>
</reference>
<feature type="region of interest" description="Disordered" evidence="1">
    <location>
        <begin position="91"/>
        <end position="112"/>
    </location>
</feature>
<dbReference type="Proteomes" id="UP000726737">
    <property type="component" value="Unassembled WGS sequence"/>
</dbReference>
<evidence type="ECO:0000313" key="2">
    <source>
        <dbReference type="EMBL" id="KAG0257889.1"/>
    </source>
</evidence>
<evidence type="ECO:0000313" key="3">
    <source>
        <dbReference type="Proteomes" id="UP000726737"/>
    </source>
</evidence>